<feature type="transmembrane region" description="Helical" evidence="1">
    <location>
        <begin position="92"/>
        <end position="117"/>
    </location>
</feature>
<dbReference type="Proteomes" id="UP000603141">
    <property type="component" value="Unassembled WGS sequence"/>
</dbReference>
<evidence type="ECO:0000313" key="2">
    <source>
        <dbReference type="EMBL" id="MBK1884515.1"/>
    </source>
</evidence>
<dbReference type="AlphaFoldDB" id="A0A934S7I4"/>
<gene>
    <name evidence="2" type="ORF">JIN85_19015</name>
</gene>
<keyword evidence="1" id="KW-0812">Transmembrane</keyword>
<protein>
    <submittedName>
        <fullName evidence="2">Uncharacterized protein</fullName>
    </submittedName>
</protein>
<evidence type="ECO:0000256" key="1">
    <source>
        <dbReference type="SAM" id="Phobius"/>
    </source>
</evidence>
<comment type="caution">
    <text evidence="2">The sequence shown here is derived from an EMBL/GenBank/DDBJ whole genome shotgun (WGS) entry which is preliminary data.</text>
</comment>
<evidence type="ECO:0000313" key="3">
    <source>
        <dbReference type="Proteomes" id="UP000603141"/>
    </source>
</evidence>
<reference evidence="2" key="1">
    <citation type="submission" date="2021-01" db="EMBL/GenBank/DDBJ databases">
        <title>Modified the classification status of verrucomicrobia.</title>
        <authorList>
            <person name="Feng X."/>
        </authorList>
    </citation>
    <scope>NUCLEOTIDE SEQUENCE</scope>
    <source>
        <strain evidence="2">KCTC 22041</strain>
    </source>
</reference>
<dbReference type="RefSeq" id="WP_200273780.1">
    <property type="nucleotide sequence ID" value="NZ_JAENIJ010000055.1"/>
</dbReference>
<keyword evidence="3" id="KW-1185">Reference proteome</keyword>
<dbReference type="EMBL" id="JAENIJ010000055">
    <property type="protein sequence ID" value="MBK1884515.1"/>
    <property type="molecule type" value="Genomic_DNA"/>
</dbReference>
<proteinExistence type="predicted"/>
<accession>A0A934S7I4</accession>
<keyword evidence="1" id="KW-0472">Membrane</keyword>
<feature type="transmembrane region" description="Helical" evidence="1">
    <location>
        <begin position="64"/>
        <end position="86"/>
    </location>
</feature>
<keyword evidence="1" id="KW-1133">Transmembrane helix</keyword>
<feature type="transmembrane region" description="Helical" evidence="1">
    <location>
        <begin position="39"/>
        <end position="57"/>
    </location>
</feature>
<organism evidence="2 3">
    <name type="scientific">Luteolibacter pohnpeiensis</name>
    <dbReference type="NCBI Taxonomy" id="454153"/>
    <lineage>
        <taxon>Bacteria</taxon>
        <taxon>Pseudomonadati</taxon>
        <taxon>Verrucomicrobiota</taxon>
        <taxon>Verrucomicrobiia</taxon>
        <taxon>Verrucomicrobiales</taxon>
        <taxon>Verrucomicrobiaceae</taxon>
        <taxon>Luteolibacter</taxon>
    </lineage>
</organism>
<sequence length="135" mass="14880">MNRTSKVVFWLLTGLAITATVEPFVMYTMTTIHVSSIERWIVAGACIAVVVFTIGVWRHRRWMLTPAIASNALFGSLSLYGLWGTFQSHNYTALSCLALPLLFAASPFVAVSALMLWGTKYSEESEAQQAAAYNP</sequence>
<name>A0A934S7I4_9BACT</name>